<proteinExistence type="predicted"/>
<name>A0A5C6AN96_9BACT</name>
<keyword evidence="1" id="KW-0812">Transmembrane</keyword>
<comment type="caution">
    <text evidence="2">The sequence shown here is derived from an EMBL/GenBank/DDBJ whole genome shotgun (WGS) entry which is preliminary data.</text>
</comment>
<gene>
    <name evidence="2" type="ORF">Pla52n_43370</name>
</gene>
<protein>
    <submittedName>
        <fullName evidence="2">Uncharacterized protein</fullName>
    </submittedName>
</protein>
<dbReference type="AlphaFoldDB" id="A0A5C6AN96"/>
<keyword evidence="1" id="KW-1133">Transmembrane helix</keyword>
<dbReference type="Proteomes" id="UP000320176">
    <property type="component" value="Unassembled WGS sequence"/>
</dbReference>
<evidence type="ECO:0000256" key="1">
    <source>
        <dbReference type="SAM" id="Phobius"/>
    </source>
</evidence>
<reference evidence="2 3" key="1">
    <citation type="submission" date="2019-02" db="EMBL/GenBank/DDBJ databases">
        <title>Deep-cultivation of Planctomycetes and their phenomic and genomic characterization uncovers novel biology.</title>
        <authorList>
            <person name="Wiegand S."/>
            <person name="Jogler M."/>
            <person name="Boedeker C."/>
            <person name="Pinto D."/>
            <person name="Vollmers J."/>
            <person name="Rivas-Marin E."/>
            <person name="Kohn T."/>
            <person name="Peeters S.H."/>
            <person name="Heuer A."/>
            <person name="Rast P."/>
            <person name="Oberbeckmann S."/>
            <person name="Bunk B."/>
            <person name="Jeske O."/>
            <person name="Meyerdierks A."/>
            <person name="Storesund J.E."/>
            <person name="Kallscheuer N."/>
            <person name="Luecker S."/>
            <person name="Lage O.M."/>
            <person name="Pohl T."/>
            <person name="Merkel B.J."/>
            <person name="Hornburger P."/>
            <person name="Mueller R.-W."/>
            <person name="Bruemmer F."/>
            <person name="Labrenz M."/>
            <person name="Spormann A.M."/>
            <person name="Op Den Camp H."/>
            <person name="Overmann J."/>
            <person name="Amann R."/>
            <person name="Jetten M.S.M."/>
            <person name="Mascher T."/>
            <person name="Medema M.H."/>
            <person name="Devos D.P."/>
            <person name="Kaster A.-K."/>
            <person name="Ovreas L."/>
            <person name="Rohde M."/>
            <person name="Galperin M.Y."/>
            <person name="Jogler C."/>
        </authorList>
    </citation>
    <scope>NUCLEOTIDE SEQUENCE [LARGE SCALE GENOMIC DNA]</scope>
    <source>
        <strain evidence="2 3">Pla52n</strain>
    </source>
</reference>
<keyword evidence="3" id="KW-1185">Reference proteome</keyword>
<accession>A0A5C6AN96</accession>
<evidence type="ECO:0000313" key="3">
    <source>
        <dbReference type="Proteomes" id="UP000320176"/>
    </source>
</evidence>
<evidence type="ECO:0000313" key="2">
    <source>
        <dbReference type="EMBL" id="TWU00967.1"/>
    </source>
</evidence>
<feature type="transmembrane region" description="Helical" evidence="1">
    <location>
        <begin position="81"/>
        <end position="102"/>
    </location>
</feature>
<dbReference type="EMBL" id="SJPN01000005">
    <property type="protein sequence ID" value="TWU00967.1"/>
    <property type="molecule type" value="Genomic_DNA"/>
</dbReference>
<sequence length="107" mass="12453">MGALSDKDRVTINVTQLERWIRTSVCRIDTLLHRCRTTMVSKDLNWSVWSTKNDSISSLPPNSLLRSSARRERYKRLRKNVRFQCFVLFGDIGYAITTPVPFDVHPL</sequence>
<organism evidence="2 3">
    <name type="scientific">Stieleria varia</name>
    <dbReference type="NCBI Taxonomy" id="2528005"/>
    <lineage>
        <taxon>Bacteria</taxon>
        <taxon>Pseudomonadati</taxon>
        <taxon>Planctomycetota</taxon>
        <taxon>Planctomycetia</taxon>
        <taxon>Pirellulales</taxon>
        <taxon>Pirellulaceae</taxon>
        <taxon>Stieleria</taxon>
    </lineage>
</organism>
<keyword evidence="1" id="KW-0472">Membrane</keyword>